<dbReference type="PROSITE" id="PS50005">
    <property type="entry name" value="TPR"/>
    <property type="match status" value="1"/>
</dbReference>
<comment type="caution">
    <text evidence="1">The sequence shown here is derived from an EMBL/GenBank/DDBJ whole genome shotgun (WGS) entry which is preliminary data.</text>
</comment>
<dbReference type="AlphaFoldDB" id="X1HE75"/>
<dbReference type="Gene3D" id="1.25.40.10">
    <property type="entry name" value="Tetratricopeptide repeat domain"/>
    <property type="match status" value="1"/>
</dbReference>
<dbReference type="SUPFAM" id="SSF48452">
    <property type="entry name" value="TPR-like"/>
    <property type="match status" value="1"/>
</dbReference>
<dbReference type="InterPro" id="IPR011990">
    <property type="entry name" value="TPR-like_helical_dom_sf"/>
</dbReference>
<dbReference type="EMBL" id="BARU01008631">
    <property type="protein sequence ID" value="GAH43593.1"/>
    <property type="molecule type" value="Genomic_DNA"/>
</dbReference>
<accession>X1HE75</accession>
<sequence length="116" mass="12796">MLSTLPMENTTFFPQVAVDKEPNNSEYLRGLGWAIYCAGDKAKGLAYLHRAIDLAPTNVNILADLAAAYLSDLQFHKAREYAETAVQIDPGSNVAREVLNNIDRFQGDHGGFGKPW</sequence>
<dbReference type="InterPro" id="IPR019734">
    <property type="entry name" value="TPR_rpt"/>
</dbReference>
<proteinExistence type="predicted"/>
<dbReference type="SMART" id="SM00028">
    <property type="entry name" value="TPR"/>
    <property type="match status" value="2"/>
</dbReference>
<reference evidence="1" key="1">
    <citation type="journal article" date="2014" name="Front. Microbiol.">
        <title>High frequency of phylogenetically diverse reductive dehalogenase-homologous genes in deep subseafloor sedimentary metagenomes.</title>
        <authorList>
            <person name="Kawai M."/>
            <person name="Futagami T."/>
            <person name="Toyoda A."/>
            <person name="Takaki Y."/>
            <person name="Nishi S."/>
            <person name="Hori S."/>
            <person name="Arai W."/>
            <person name="Tsubouchi T."/>
            <person name="Morono Y."/>
            <person name="Uchiyama I."/>
            <person name="Ito T."/>
            <person name="Fujiyama A."/>
            <person name="Inagaki F."/>
            <person name="Takami H."/>
        </authorList>
    </citation>
    <scope>NUCLEOTIDE SEQUENCE</scope>
    <source>
        <strain evidence="1">Expedition CK06-06</strain>
    </source>
</reference>
<protein>
    <submittedName>
        <fullName evidence="1">Uncharacterized protein</fullName>
    </submittedName>
</protein>
<gene>
    <name evidence="1" type="ORF">S03H2_16836</name>
</gene>
<organism evidence="1">
    <name type="scientific">marine sediment metagenome</name>
    <dbReference type="NCBI Taxonomy" id="412755"/>
    <lineage>
        <taxon>unclassified sequences</taxon>
        <taxon>metagenomes</taxon>
        <taxon>ecological metagenomes</taxon>
    </lineage>
</organism>
<evidence type="ECO:0000313" key="1">
    <source>
        <dbReference type="EMBL" id="GAH43593.1"/>
    </source>
</evidence>
<name>X1HE75_9ZZZZ</name>